<evidence type="ECO:0000256" key="2">
    <source>
        <dbReference type="ARBA" id="ARBA00022630"/>
    </source>
</evidence>
<dbReference type="SUPFAM" id="SSF54373">
    <property type="entry name" value="FAD-linked reductases, C-terminal domain"/>
    <property type="match status" value="1"/>
</dbReference>
<feature type="domain" description="FAD-binding" evidence="6">
    <location>
        <begin position="7"/>
        <end position="365"/>
    </location>
</feature>
<dbReference type="PANTHER" id="PTHR13789">
    <property type="entry name" value="MONOOXYGENASE"/>
    <property type="match status" value="1"/>
</dbReference>
<keyword evidence="4" id="KW-0560">Oxidoreductase</keyword>
<name>A0A4D7QU82_9HYPH</name>
<evidence type="ECO:0000313" key="8">
    <source>
        <dbReference type="Proteomes" id="UP000298588"/>
    </source>
</evidence>
<evidence type="ECO:0000256" key="5">
    <source>
        <dbReference type="ARBA" id="ARBA00023033"/>
    </source>
</evidence>
<evidence type="ECO:0000313" key="7">
    <source>
        <dbReference type="EMBL" id="QCK88894.1"/>
    </source>
</evidence>
<dbReference type="KEGG" id="paqt:E8L99_20485"/>
<evidence type="ECO:0000256" key="3">
    <source>
        <dbReference type="ARBA" id="ARBA00022827"/>
    </source>
</evidence>
<dbReference type="InterPro" id="IPR036188">
    <property type="entry name" value="FAD/NAD-bd_sf"/>
</dbReference>
<evidence type="ECO:0000259" key="6">
    <source>
        <dbReference type="Pfam" id="PF01494"/>
    </source>
</evidence>
<dbReference type="Gene3D" id="3.50.50.60">
    <property type="entry name" value="FAD/NAD(P)-binding domain"/>
    <property type="match status" value="1"/>
</dbReference>
<dbReference type="PANTHER" id="PTHR13789:SF318">
    <property type="entry name" value="GERANYLGERANYL DIPHOSPHATE REDUCTASE"/>
    <property type="match status" value="1"/>
</dbReference>
<evidence type="ECO:0000256" key="1">
    <source>
        <dbReference type="ARBA" id="ARBA00001974"/>
    </source>
</evidence>
<dbReference type="OrthoDB" id="4230779at2"/>
<reference evidence="7 8" key="1">
    <citation type="submission" date="2019-04" db="EMBL/GenBank/DDBJ databases">
        <title>Phreatobacter aquaticus sp. nov.</title>
        <authorList>
            <person name="Choi A."/>
            <person name="Baek K."/>
        </authorList>
    </citation>
    <scope>NUCLEOTIDE SEQUENCE [LARGE SCALE GENOMIC DNA]</scope>
    <source>
        <strain evidence="7 8">NMCR1094</strain>
    </source>
</reference>
<dbReference type="EMBL" id="CP039865">
    <property type="protein sequence ID" value="QCK88894.1"/>
    <property type="molecule type" value="Genomic_DNA"/>
</dbReference>
<accession>A0A4D7QU82</accession>
<proteinExistence type="predicted"/>
<dbReference type="GO" id="GO:0071949">
    <property type="term" value="F:FAD binding"/>
    <property type="evidence" value="ECO:0007669"/>
    <property type="project" value="InterPro"/>
</dbReference>
<dbReference type="PRINTS" id="PR00420">
    <property type="entry name" value="RNGMNOXGNASE"/>
</dbReference>
<dbReference type="GO" id="GO:0004497">
    <property type="term" value="F:monooxygenase activity"/>
    <property type="evidence" value="ECO:0007669"/>
    <property type="project" value="UniProtKB-KW"/>
</dbReference>
<gene>
    <name evidence="7" type="ORF">E8L99_20485</name>
</gene>
<keyword evidence="5" id="KW-0503">Monooxygenase</keyword>
<keyword evidence="8" id="KW-1185">Reference proteome</keyword>
<dbReference type="AlphaFoldDB" id="A0A4D7QU82"/>
<dbReference type="InterPro" id="IPR050493">
    <property type="entry name" value="FAD-dep_Monooxygenase_BioMet"/>
</dbReference>
<sequence length="409" mass="42677">MADAPRIAIAGAGIAGLTAALALARAGNPVSLIEQSAVLEEVGAGIQLTPNASRVLIGLGLRDALAPLVVTPAGMDVRAGGSGAVLASGPLGPEIEAAYGAPWWVVHRADLQAVLLQACRNEPAISLETGLRLVSATPLESGISLILERSLSGTGESPPSGSDAVSAQEKRLVSALVGADGLWSAARKALGDKNLPHNRSRTAWRATVPVDTAPPGIPRDRVGLWLGAGAHLVHYPVKAGRLINLVAILSDPSSGESWSGPGDKMVLVRRFRNWAEPARALIAAADSFLTWPLGDRDTWFGPGEGAVTLMGDAAHPMLPFLAQGGAMAIEDAAVLAREVQATPGDLAAAFRRYEAARRARVAAVQRGARVNGRIYHLDGPLGFARDTAIRLMGGKHLVSSYDWIYRHKA</sequence>
<keyword evidence="3" id="KW-0274">FAD</keyword>
<dbReference type="SUPFAM" id="SSF51905">
    <property type="entry name" value="FAD/NAD(P)-binding domain"/>
    <property type="match status" value="1"/>
</dbReference>
<protein>
    <recommendedName>
        <fullName evidence="6">FAD-binding domain-containing protein</fullName>
    </recommendedName>
</protein>
<dbReference type="InterPro" id="IPR002938">
    <property type="entry name" value="FAD-bd"/>
</dbReference>
<organism evidence="7 8">
    <name type="scientific">Phreatobacter aquaticus</name>
    <dbReference type="NCBI Taxonomy" id="2570229"/>
    <lineage>
        <taxon>Bacteria</taxon>
        <taxon>Pseudomonadati</taxon>
        <taxon>Pseudomonadota</taxon>
        <taxon>Alphaproteobacteria</taxon>
        <taxon>Hyphomicrobiales</taxon>
        <taxon>Phreatobacteraceae</taxon>
        <taxon>Phreatobacter</taxon>
    </lineage>
</organism>
<comment type="cofactor">
    <cofactor evidence="1">
        <name>FAD</name>
        <dbReference type="ChEBI" id="CHEBI:57692"/>
    </cofactor>
</comment>
<keyword evidence="2" id="KW-0285">Flavoprotein</keyword>
<evidence type="ECO:0000256" key="4">
    <source>
        <dbReference type="ARBA" id="ARBA00023002"/>
    </source>
</evidence>
<dbReference type="Pfam" id="PF01494">
    <property type="entry name" value="FAD_binding_3"/>
    <property type="match status" value="1"/>
</dbReference>
<dbReference type="Proteomes" id="UP000298588">
    <property type="component" value="Chromosome"/>
</dbReference>